<evidence type="ECO:0000313" key="2">
    <source>
        <dbReference type="Proteomes" id="UP001180973"/>
    </source>
</evidence>
<organism evidence="1 2">
    <name type="scientific">Micromonospora reichwaldensis</name>
    <dbReference type="NCBI Taxonomy" id="3075516"/>
    <lineage>
        <taxon>Bacteria</taxon>
        <taxon>Bacillati</taxon>
        <taxon>Actinomycetota</taxon>
        <taxon>Actinomycetes</taxon>
        <taxon>Micromonosporales</taxon>
        <taxon>Micromonosporaceae</taxon>
        <taxon>Micromonospora</taxon>
    </lineage>
</organism>
<dbReference type="InterPro" id="IPR023393">
    <property type="entry name" value="START-like_dom_sf"/>
</dbReference>
<name>A0ABU2WYV7_9ACTN</name>
<protein>
    <recommendedName>
        <fullName evidence="3">Polyketide cyclase / dehydrase and lipid transport</fullName>
    </recommendedName>
</protein>
<dbReference type="SUPFAM" id="SSF55961">
    <property type="entry name" value="Bet v1-like"/>
    <property type="match status" value="1"/>
</dbReference>
<reference evidence="1" key="1">
    <citation type="submission" date="2023-09" db="EMBL/GenBank/DDBJ databases">
        <title>30 novel species of actinomycetes from the DSMZ collection.</title>
        <authorList>
            <person name="Nouioui I."/>
        </authorList>
    </citation>
    <scope>NUCLEOTIDE SEQUENCE</scope>
    <source>
        <strain evidence="1">DSM 115977</strain>
    </source>
</reference>
<accession>A0ABU2WYV7</accession>
<evidence type="ECO:0008006" key="3">
    <source>
        <dbReference type="Google" id="ProtNLM"/>
    </source>
</evidence>
<keyword evidence="2" id="KW-1185">Reference proteome</keyword>
<gene>
    <name evidence="1" type="ORF">RM555_19275</name>
</gene>
<dbReference type="RefSeq" id="WP_311413057.1">
    <property type="nucleotide sequence ID" value="NZ_JAVRFL010000022.1"/>
</dbReference>
<proteinExistence type="predicted"/>
<evidence type="ECO:0000313" key="1">
    <source>
        <dbReference type="EMBL" id="MDT0531133.1"/>
    </source>
</evidence>
<comment type="caution">
    <text evidence="1">The sequence shown here is derived from an EMBL/GenBank/DDBJ whole genome shotgun (WGS) entry which is preliminary data.</text>
</comment>
<dbReference type="EMBL" id="JAVRFL010000022">
    <property type="protein sequence ID" value="MDT0531133.1"/>
    <property type="molecule type" value="Genomic_DNA"/>
</dbReference>
<dbReference type="Gene3D" id="3.30.530.20">
    <property type="match status" value="1"/>
</dbReference>
<sequence length="163" mass="18545">MVRNIHERQLAAPPAAVGTLIDSLATADDRLWPRGQWPAMRFDRPLGVGARGGHGPIRYTVVAYEPGARIRFEFSAPAGFRGHHGYEVLRVTDQRCLLRHSLVMTTRWPAWVSWPMVYRPLHDALIEDSLDTAAHHLGLASAPPHRWTRRVRGLRSLVRRRQP</sequence>
<dbReference type="Proteomes" id="UP001180973">
    <property type="component" value="Unassembled WGS sequence"/>
</dbReference>